<dbReference type="AlphaFoldDB" id="A0A1M5UFM6"/>
<evidence type="ECO:0000313" key="2">
    <source>
        <dbReference type="Proteomes" id="UP000184109"/>
    </source>
</evidence>
<dbReference type="PANTHER" id="PTHR42685:SF22">
    <property type="entry name" value="CONDITIONED MEDIUM FACTOR RECEPTOR 1"/>
    <property type="match status" value="1"/>
</dbReference>
<accession>A0A1M5UFM6</accession>
<sequence>MKNYQVAVVGSGPSGASAAFHLAKAGIKTVILEKEILPRYKVCGGGFVYRGRKNMPFDVSEVVDIEFNRIDVYMGEDLHFITERENPIVSLVMRDTFDQLIVNKAKDLGVEIIEDCKVKSLNKVDGLVEIETTQGLIKTQFVIAADGVYSQVAKMAGWKEDTRTLIPALEYEIEVNEADFERLSKEIRFDIDAIPAGYGWCFPKKNHLSIGVGAILKDDKKIKEYCADYIKFLGIEEILSIEKHGYQIPVTPRLDGFVKDNVFLIGDAAGFADPLTAEGISNAILSGKLAAEAIAQSNGDEEKAAKIYSDIIEDTLMPELLTSMKLAKVFYGSKMVRKFLLKNYGQHFSEAMTDIFMGERTYPKDINKKIKEKLKGLVF</sequence>
<dbReference type="EMBL" id="FQXQ01000002">
    <property type="protein sequence ID" value="SHH61698.1"/>
    <property type="molecule type" value="Genomic_DNA"/>
</dbReference>
<dbReference type="GO" id="GO:0016628">
    <property type="term" value="F:oxidoreductase activity, acting on the CH-CH group of donors, NAD or NADP as acceptor"/>
    <property type="evidence" value="ECO:0007669"/>
    <property type="project" value="InterPro"/>
</dbReference>
<dbReference type="RefSeq" id="WP_073119370.1">
    <property type="nucleotide sequence ID" value="NZ_BMEN01000002.1"/>
</dbReference>
<dbReference type="InterPro" id="IPR050407">
    <property type="entry name" value="Geranylgeranyl_reductase"/>
</dbReference>
<dbReference type="STRING" id="1195760.SAMN05444281_1227"/>
<name>A0A1M5UFM6_9FLAO</name>
<proteinExistence type="predicted"/>
<dbReference type="OrthoDB" id="9806565at2"/>
<organism evidence="1 2">
    <name type="scientific">Wenyingzhuangia marina</name>
    <dbReference type="NCBI Taxonomy" id="1195760"/>
    <lineage>
        <taxon>Bacteria</taxon>
        <taxon>Pseudomonadati</taxon>
        <taxon>Bacteroidota</taxon>
        <taxon>Flavobacteriia</taxon>
        <taxon>Flavobacteriales</taxon>
        <taxon>Flavobacteriaceae</taxon>
        <taxon>Wenyingzhuangia</taxon>
    </lineage>
</organism>
<dbReference type="Proteomes" id="UP000184109">
    <property type="component" value="Unassembled WGS sequence"/>
</dbReference>
<evidence type="ECO:0000313" key="1">
    <source>
        <dbReference type="EMBL" id="SHH61698.1"/>
    </source>
</evidence>
<dbReference type="Pfam" id="PF13738">
    <property type="entry name" value="Pyr_redox_3"/>
    <property type="match status" value="1"/>
</dbReference>
<keyword evidence="2" id="KW-1185">Reference proteome</keyword>
<protein>
    <submittedName>
        <fullName evidence="1">Geranylgeranyl reductase family</fullName>
    </submittedName>
</protein>
<reference evidence="2" key="1">
    <citation type="submission" date="2016-11" db="EMBL/GenBank/DDBJ databases">
        <authorList>
            <person name="Varghese N."/>
            <person name="Submissions S."/>
        </authorList>
    </citation>
    <scope>NUCLEOTIDE SEQUENCE [LARGE SCALE GENOMIC DNA]</scope>
    <source>
        <strain evidence="2">DSM 100572</strain>
    </source>
</reference>
<dbReference type="NCBIfam" id="TIGR02032">
    <property type="entry name" value="GG-red-SF"/>
    <property type="match status" value="1"/>
</dbReference>
<gene>
    <name evidence="1" type="ORF">SAMN05444281_1227</name>
</gene>
<dbReference type="InterPro" id="IPR036188">
    <property type="entry name" value="FAD/NAD-bd_sf"/>
</dbReference>
<dbReference type="PRINTS" id="PR00420">
    <property type="entry name" value="RNGMNOXGNASE"/>
</dbReference>
<dbReference type="Gene3D" id="3.50.50.60">
    <property type="entry name" value="FAD/NAD(P)-binding domain"/>
    <property type="match status" value="1"/>
</dbReference>
<dbReference type="PANTHER" id="PTHR42685">
    <property type="entry name" value="GERANYLGERANYL DIPHOSPHATE REDUCTASE"/>
    <property type="match status" value="1"/>
</dbReference>
<dbReference type="InterPro" id="IPR011777">
    <property type="entry name" value="Geranylgeranyl_Rdtase_fam"/>
</dbReference>
<dbReference type="SUPFAM" id="SSF51905">
    <property type="entry name" value="FAD/NAD(P)-binding domain"/>
    <property type="match status" value="1"/>
</dbReference>